<name>X0TYZ1_9ZZZZ</name>
<dbReference type="PANTHER" id="PTHR43214">
    <property type="entry name" value="TWO-COMPONENT RESPONSE REGULATOR"/>
    <property type="match status" value="1"/>
</dbReference>
<gene>
    <name evidence="4" type="ORF">S01H1_18532</name>
</gene>
<dbReference type="PROSITE" id="PS50043">
    <property type="entry name" value="HTH_LUXR_2"/>
    <property type="match status" value="1"/>
</dbReference>
<dbReference type="InterPro" id="IPR000792">
    <property type="entry name" value="Tscrpt_reg_LuxR_C"/>
</dbReference>
<evidence type="ECO:0008006" key="5">
    <source>
        <dbReference type="Google" id="ProtNLM"/>
    </source>
</evidence>
<evidence type="ECO:0000259" key="3">
    <source>
        <dbReference type="PROSITE" id="PS50110"/>
    </source>
</evidence>
<keyword evidence="1" id="KW-0238">DNA-binding</keyword>
<dbReference type="GO" id="GO:0006355">
    <property type="term" value="P:regulation of DNA-templated transcription"/>
    <property type="evidence" value="ECO:0007669"/>
    <property type="project" value="InterPro"/>
</dbReference>
<dbReference type="CDD" id="cd06170">
    <property type="entry name" value="LuxR_C_like"/>
    <property type="match status" value="1"/>
</dbReference>
<dbReference type="PRINTS" id="PR00038">
    <property type="entry name" value="HTHLUXR"/>
</dbReference>
<dbReference type="PANTHER" id="PTHR43214:SF43">
    <property type="entry name" value="TWO-COMPONENT RESPONSE REGULATOR"/>
    <property type="match status" value="1"/>
</dbReference>
<evidence type="ECO:0000259" key="2">
    <source>
        <dbReference type="PROSITE" id="PS50043"/>
    </source>
</evidence>
<dbReference type="Pfam" id="PF00196">
    <property type="entry name" value="GerE"/>
    <property type="match status" value="1"/>
</dbReference>
<feature type="domain" description="HTH luxR-type" evidence="2">
    <location>
        <begin position="88"/>
        <end position="153"/>
    </location>
</feature>
<dbReference type="InterPro" id="IPR039420">
    <property type="entry name" value="WalR-like"/>
</dbReference>
<organism evidence="4">
    <name type="scientific">marine sediment metagenome</name>
    <dbReference type="NCBI Taxonomy" id="412755"/>
    <lineage>
        <taxon>unclassified sequences</taxon>
        <taxon>metagenomes</taxon>
        <taxon>ecological metagenomes</taxon>
    </lineage>
</organism>
<evidence type="ECO:0000313" key="4">
    <source>
        <dbReference type="EMBL" id="GAF81375.1"/>
    </source>
</evidence>
<dbReference type="SMART" id="SM00421">
    <property type="entry name" value="HTH_LUXR"/>
    <property type="match status" value="1"/>
</dbReference>
<dbReference type="InterPro" id="IPR016032">
    <property type="entry name" value="Sig_transdc_resp-reg_C-effctor"/>
</dbReference>
<dbReference type="GO" id="GO:0003677">
    <property type="term" value="F:DNA binding"/>
    <property type="evidence" value="ECO:0007669"/>
    <property type="project" value="UniProtKB-KW"/>
</dbReference>
<feature type="non-terminal residue" evidence="4">
    <location>
        <position position="1"/>
    </location>
</feature>
<feature type="domain" description="Response regulatory" evidence="3">
    <location>
        <begin position="1"/>
        <end position="61"/>
    </location>
</feature>
<accession>X0TYZ1</accession>
<protein>
    <recommendedName>
        <fullName evidence="5">DNA-binding response regulator</fullName>
    </recommendedName>
</protein>
<dbReference type="GO" id="GO:0000160">
    <property type="term" value="P:phosphorelay signal transduction system"/>
    <property type="evidence" value="ECO:0007669"/>
    <property type="project" value="InterPro"/>
</dbReference>
<dbReference type="PROSITE" id="PS50110">
    <property type="entry name" value="RESPONSE_REGULATORY"/>
    <property type="match status" value="1"/>
</dbReference>
<proteinExistence type="predicted"/>
<dbReference type="SUPFAM" id="SSF52172">
    <property type="entry name" value="CheY-like"/>
    <property type="match status" value="1"/>
</dbReference>
<dbReference type="AlphaFoldDB" id="X0TYZ1"/>
<dbReference type="InterPro" id="IPR011006">
    <property type="entry name" value="CheY-like_superfamily"/>
</dbReference>
<dbReference type="InterPro" id="IPR001789">
    <property type="entry name" value="Sig_transdc_resp-reg_receiver"/>
</dbReference>
<dbReference type="Gene3D" id="3.40.50.2300">
    <property type="match status" value="1"/>
</dbReference>
<comment type="caution">
    <text evidence="4">The sequence shown here is derived from an EMBL/GenBank/DDBJ whole genome shotgun (WGS) entry which is preliminary data.</text>
</comment>
<reference evidence="4" key="1">
    <citation type="journal article" date="2014" name="Front. Microbiol.">
        <title>High frequency of phylogenetically diverse reductive dehalogenase-homologous genes in deep subseafloor sedimentary metagenomes.</title>
        <authorList>
            <person name="Kawai M."/>
            <person name="Futagami T."/>
            <person name="Toyoda A."/>
            <person name="Takaki Y."/>
            <person name="Nishi S."/>
            <person name="Hori S."/>
            <person name="Arai W."/>
            <person name="Tsubouchi T."/>
            <person name="Morono Y."/>
            <person name="Uchiyama I."/>
            <person name="Ito T."/>
            <person name="Fujiyama A."/>
            <person name="Inagaki F."/>
            <person name="Takami H."/>
        </authorList>
    </citation>
    <scope>NUCLEOTIDE SEQUENCE</scope>
    <source>
        <strain evidence="4">Expedition CK06-06</strain>
    </source>
</reference>
<dbReference type="SUPFAM" id="SSF46894">
    <property type="entry name" value="C-terminal effector domain of the bipartite response regulators"/>
    <property type="match status" value="1"/>
</dbReference>
<evidence type="ECO:0000256" key="1">
    <source>
        <dbReference type="ARBA" id="ARBA00023125"/>
    </source>
</evidence>
<dbReference type="EMBL" id="BARS01009915">
    <property type="protein sequence ID" value="GAF81375.1"/>
    <property type="molecule type" value="Genomic_DNA"/>
</dbReference>
<sequence length="157" mass="17554">GISCFDAIQIIRSRAPGIKFILVTGHEHDEHLEQALKVKVNGFVTKSEGMGALAEAIRNVMKGRIHFSPDVMDRLVVHGNEVQLEHPPKSRLRTLSMRERELLRILARGLSLKEAAAVLGISYKTADKQKASLMAKLDIHDRVELARYAIREGLIEP</sequence>